<evidence type="ECO:0000313" key="2">
    <source>
        <dbReference type="EMBL" id="BBI99893.1"/>
    </source>
</evidence>
<dbReference type="EMBL" id="AP019536">
    <property type="protein sequence ID" value="BBI99893.1"/>
    <property type="molecule type" value="Genomic_DNA"/>
</dbReference>
<sequence length="171" mass="18657">MANFLTNLFSSGASSLVTAVGDAIDKVITSDEERKELDNELARATMQHEAQMASLGLQEKQAYLADLDSARVNQSRVQESEHSSWLAKNVHSFLAISIIGLTFFMYWYIAFSDESANKIMAPNSPMKDIVIYILGALTTVATQVVSYFFGSSSGSADKSKALNALVKKSET</sequence>
<keyword evidence="3" id="KW-1185">Reference proteome</keyword>
<evidence type="ECO:0008006" key="4">
    <source>
        <dbReference type="Google" id="ProtNLM"/>
    </source>
</evidence>
<keyword evidence="1" id="KW-0812">Transmembrane</keyword>
<evidence type="ECO:0000256" key="1">
    <source>
        <dbReference type="SAM" id="Phobius"/>
    </source>
</evidence>
<gene>
    <name evidence="2" type="ORF">FGKAn22_15860</name>
</gene>
<name>A0AAN1SZL8_9PROT</name>
<protein>
    <recommendedName>
        <fullName evidence="4">TMhelix containing protein</fullName>
    </recommendedName>
</protein>
<keyword evidence="1" id="KW-1133">Transmembrane helix</keyword>
<dbReference type="KEGG" id="fku:FGKAn22_15860"/>
<feature type="transmembrane region" description="Helical" evidence="1">
    <location>
        <begin position="90"/>
        <end position="109"/>
    </location>
</feature>
<proteinExistence type="predicted"/>
<accession>A0AAN1SZL8</accession>
<keyword evidence="1" id="KW-0472">Membrane</keyword>
<dbReference type="AlphaFoldDB" id="A0AAN1SZL8"/>
<dbReference type="RefSeq" id="WP_212785156.1">
    <property type="nucleotide sequence ID" value="NZ_AP019536.1"/>
</dbReference>
<dbReference type="Proteomes" id="UP001319121">
    <property type="component" value="Chromosome"/>
</dbReference>
<feature type="transmembrane region" description="Helical" evidence="1">
    <location>
        <begin position="129"/>
        <end position="150"/>
    </location>
</feature>
<reference evidence="2 3" key="1">
    <citation type="submission" date="2019-03" db="EMBL/GenBank/DDBJ databases">
        <title>Complete genome sequence of Ferrigenium kumadai strain An22, a microaerophilic iron-oxidizing bacterium isolated from a paddy field soil.</title>
        <authorList>
            <person name="Watanabe T."/>
            <person name="Asakawa S."/>
        </authorList>
    </citation>
    <scope>NUCLEOTIDE SEQUENCE [LARGE SCALE GENOMIC DNA]</scope>
    <source>
        <strain evidence="2 3">An22</strain>
    </source>
</reference>
<evidence type="ECO:0000313" key="3">
    <source>
        <dbReference type="Proteomes" id="UP001319121"/>
    </source>
</evidence>
<organism evidence="2 3">
    <name type="scientific">Ferrigenium kumadai</name>
    <dbReference type="NCBI Taxonomy" id="1682490"/>
    <lineage>
        <taxon>Bacteria</taxon>
        <taxon>Pseudomonadati</taxon>
        <taxon>Pseudomonadota</taxon>
        <taxon>Betaproteobacteria</taxon>
        <taxon>Nitrosomonadales</taxon>
        <taxon>Gallionellaceae</taxon>
        <taxon>Ferrigenium</taxon>
    </lineage>
</organism>